<gene>
    <name evidence="1" type="ORF">Q8A70_04615</name>
</gene>
<dbReference type="EMBL" id="JAUYVI010000002">
    <property type="protein sequence ID" value="MDQ7246931.1"/>
    <property type="molecule type" value="Genomic_DNA"/>
</dbReference>
<sequence>MPTLLTEMHRGSSFTIFRITRWGNGDPRDRKAFRGLAWRA</sequence>
<reference evidence="2" key="1">
    <citation type="submission" date="2023-08" db="EMBL/GenBank/DDBJ databases">
        <title>Rhodospirillaceae gen. nov., a novel taxon isolated from the Yangtze River Yuezi River estuary sludge.</title>
        <authorList>
            <person name="Ruan L."/>
        </authorList>
    </citation>
    <scope>NUCLEOTIDE SEQUENCE [LARGE SCALE GENOMIC DNA]</scope>
    <source>
        <strain evidence="2">R-7</strain>
    </source>
</reference>
<evidence type="ECO:0000313" key="1">
    <source>
        <dbReference type="EMBL" id="MDQ7246931.1"/>
    </source>
</evidence>
<evidence type="ECO:0000313" key="2">
    <source>
        <dbReference type="Proteomes" id="UP001230156"/>
    </source>
</evidence>
<dbReference type="Proteomes" id="UP001230156">
    <property type="component" value="Unassembled WGS sequence"/>
</dbReference>
<protein>
    <submittedName>
        <fullName evidence="1">Uncharacterized protein</fullName>
    </submittedName>
</protein>
<dbReference type="RefSeq" id="WP_379954347.1">
    <property type="nucleotide sequence ID" value="NZ_JAUYVI010000002.1"/>
</dbReference>
<comment type="caution">
    <text evidence="1">The sequence shown here is derived from an EMBL/GenBank/DDBJ whole genome shotgun (WGS) entry which is preliminary data.</text>
</comment>
<proteinExistence type="predicted"/>
<name>A0ABU0YGU0_9PROT</name>
<accession>A0ABU0YGU0</accession>
<organism evidence="1 2">
    <name type="scientific">Dongia sedimenti</name>
    <dbReference type="NCBI Taxonomy" id="3064282"/>
    <lineage>
        <taxon>Bacteria</taxon>
        <taxon>Pseudomonadati</taxon>
        <taxon>Pseudomonadota</taxon>
        <taxon>Alphaproteobacteria</taxon>
        <taxon>Rhodospirillales</taxon>
        <taxon>Dongiaceae</taxon>
        <taxon>Dongia</taxon>
    </lineage>
</organism>
<keyword evidence="2" id="KW-1185">Reference proteome</keyword>